<accession>I7K5T8</accession>
<dbReference type="STRING" id="857293.CAAU_0805"/>
<protein>
    <submittedName>
        <fullName evidence="1">Uncharacterized protein</fullName>
    </submittedName>
</protein>
<dbReference type="EMBL" id="CAKP01000036">
    <property type="protein sequence ID" value="CCJ32889.1"/>
    <property type="molecule type" value="Genomic_DNA"/>
</dbReference>
<sequence>MAGKIKTNEIQTGKSSEIKDKIRYIYCGPNLTNKGLIQNTIFIGYPEHLNDLFEKCPSIKGLIVPVNELSKVMQNISKTGTYENLMYKEVLKFISEVR</sequence>
<reference evidence="1 2" key="1">
    <citation type="journal article" date="2011" name="J. Bacteriol.">
        <title>Draft genome sequence of Caloramator australicus strain RC3T, a thermoanaerobe from the Great Artesian Basin of Australia.</title>
        <authorList>
            <person name="Ogg C.D."/>
            <person name="Patel B.K.C."/>
        </authorList>
    </citation>
    <scope>NUCLEOTIDE SEQUENCE [LARGE SCALE GENOMIC DNA]</scope>
    <source>
        <strain evidence="1 2">RC3</strain>
    </source>
</reference>
<comment type="caution">
    <text evidence="1">The sequence shown here is derived from an EMBL/GenBank/DDBJ whole genome shotgun (WGS) entry which is preliminary data.</text>
</comment>
<keyword evidence="2" id="KW-1185">Reference proteome</keyword>
<dbReference type="Proteomes" id="UP000007652">
    <property type="component" value="Unassembled WGS sequence"/>
</dbReference>
<dbReference type="eggNOG" id="ENOG5033A8W">
    <property type="taxonomic scope" value="Bacteria"/>
</dbReference>
<evidence type="ECO:0000313" key="1">
    <source>
        <dbReference type="EMBL" id="CCJ32889.1"/>
    </source>
</evidence>
<dbReference type="RefSeq" id="WP_008908165.1">
    <property type="nucleotide sequence ID" value="NZ_CAKP01000036.1"/>
</dbReference>
<gene>
    <name evidence="1" type="ORF">CAAU_0805</name>
</gene>
<organism evidence="1 2">
    <name type="scientific">Caloramator australicus RC3</name>
    <dbReference type="NCBI Taxonomy" id="857293"/>
    <lineage>
        <taxon>Bacteria</taxon>
        <taxon>Bacillati</taxon>
        <taxon>Bacillota</taxon>
        <taxon>Clostridia</taxon>
        <taxon>Eubacteriales</taxon>
        <taxon>Clostridiaceae</taxon>
        <taxon>Caloramator</taxon>
    </lineage>
</organism>
<dbReference type="AlphaFoldDB" id="I7K5T8"/>
<dbReference type="OrthoDB" id="2739959at2"/>
<proteinExistence type="predicted"/>
<evidence type="ECO:0000313" key="2">
    <source>
        <dbReference type="Proteomes" id="UP000007652"/>
    </source>
</evidence>
<name>I7K5T8_9CLOT</name>